<keyword evidence="2 11" id="KW-1003">Cell membrane</keyword>
<keyword evidence="8 11" id="KW-0407">Ion channel</keyword>
<feature type="binding site" evidence="11">
    <location>
        <position position="74"/>
    </location>
    <ligand>
        <name>Na(+)</name>
        <dbReference type="ChEBI" id="CHEBI:29101"/>
        <note>structural</note>
    </ligand>
</feature>
<keyword evidence="3" id="KW-0997">Cell inner membrane</keyword>
<evidence type="ECO:0000256" key="9">
    <source>
        <dbReference type="ARBA" id="ARBA00035120"/>
    </source>
</evidence>
<dbReference type="NCBIfam" id="TIGR00494">
    <property type="entry name" value="crcB"/>
    <property type="match status" value="1"/>
</dbReference>
<organism evidence="12 13">
    <name type="scientific">Patiriisocius marinistellae</name>
    <dbReference type="NCBI Taxonomy" id="2494560"/>
    <lineage>
        <taxon>Bacteria</taxon>
        <taxon>Pseudomonadati</taxon>
        <taxon>Bacteroidota</taxon>
        <taxon>Flavobacteriia</taxon>
        <taxon>Flavobacteriales</taxon>
        <taxon>Flavobacteriaceae</taxon>
        <taxon>Patiriisocius</taxon>
    </lineage>
</organism>
<comment type="similarity">
    <text evidence="9 11">Belongs to the fluoride channel Fluc/FEX (TC 1.A.43) family.</text>
</comment>
<dbReference type="RefSeq" id="WP_151893651.1">
    <property type="nucleotide sequence ID" value="NZ_BKCF01000001.1"/>
</dbReference>
<evidence type="ECO:0000313" key="13">
    <source>
        <dbReference type="Proteomes" id="UP000326994"/>
    </source>
</evidence>
<name>A0A5J4FX76_9FLAO</name>
<dbReference type="Pfam" id="PF02537">
    <property type="entry name" value="CRCB"/>
    <property type="match status" value="1"/>
</dbReference>
<evidence type="ECO:0000256" key="7">
    <source>
        <dbReference type="ARBA" id="ARBA00023136"/>
    </source>
</evidence>
<evidence type="ECO:0000256" key="6">
    <source>
        <dbReference type="ARBA" id="ARBA00023065"/>
    </source>
</evidence>
<keyword evidence="11" id="KW-0813">Transport</keyword>
<evidence type="ECO:0000256" key="3">
    <source>
        <dbReference type="ARBA" id="ARBA00022519"/>
    </source>
</evidence>
<feature type="transmembrane region" description="Helical" evidence="11">
    <location>
        <begin position="64"/>
        <end position="84"/>
    </location>
</feature>
<feature type="binding site" evidence="11">
    <location>
        <position position="77"/>
    </location>
    <ligand>
        <name>Na(+)</name>
        <dbReference type="ChEBI" id="CHEBI:29101"/>
        <note>structural</note>
    </ligand>
</feature>
<reference evidence="12 13" key="1">
    <citation type="submission" date="2019-08" db="EMBL/GenBank/DDBJ databases">
        <title>Ulvibacter marinistellae sp. nov., isolated from a starfish, Patiria pectinifera.</title>
        <authorList>
            <person name="Kawano K."/>
            <person name="Ushijima N."/>
            <person name="Kihara M."/>
            <person name="Itoh H."/>
        </authorList>
    </citation>
    <scope>NUCLEOTIDE SEQUENCE [LARGE SCALE GENOMIC DNA]</scope>
    <source>
        <strain evidence="12 13">KK4</strain>
    </source>
</reference>
<evidence type="ECO:0000256" key="10">
    <source>
        <dbReference type="ARBA" id="ARBA00035585"/>
    </source>
</evidence>
<keyword evidence="7 11" id="KW-0472">Membrane</keyword>
<keyword evidence="4 11" id="KW-0812">Transmembrane</keyword>
<feature type="transmembrane region" description="Helical" evidence="11">
    <location>
        <begin position="96"/>
        <end position="119"/>
    </location>
</feature>
<gene>
    <name evidence="11 12" type="primary">crcB</name>
    <name evidence="11" type="synonym">fluC</name>
    <name evidence="12" type="ORF">ULMS_12600</name>
</gene>
<dbReference type="HAMAP" id="MF_00454">
    <property type="entry name" value="FluC"/>
    <property type="match status" value="1"/>
</dbReference>
<evidence type="ECO:0000256" key="1">
    <source>
        <dbReference type="ARBA" id="ARBA00004651"/>
    </source>
</evidence>
<dbReference type="Proteomes" id="UP000326994">
    <property type="component" value="Unassembled WGS sequence"/>
</dbReference>
<keyword evidence="5 11" id="KW-1133">Transmembrane helix</keyword>
<evidence type="ECO:0000313" key="12">
    <source>
        <dbReference type="EMBL" id="GEQ85752.1"/>
    </source>
</evidence>
<protein>
    <recommendedName>
        <fullName evidence="11">Fluoride-specific ion channel FluC</fullName>
    </recommendedName>
</protein>
<evidence type="ECO:0000256" key="11">
    <source>
        <dbReference type="HAMAP-Rule" id="MF_00454"/>
    </source>
</evidence>
<proteinExistence type="inferred from homology"/>
<evidence type="ECO:0000256" key="5">
    <source>
        <dbReference type="ARBA" id="ARBA00022989"/>
    </source>
</evidence>
<keyword evidence="11" id="KW-0915">Sodium</keyword>
<dbReference type="InterPro" id="IPR003691">
    <property type="entry name" value="FluC"/>
</dbReference>
<evidence type="ECO:0000256" key="4">
    <source>
        <dbReference type="ARBA" id="ARBA00022692"/>
    </source>
</evidence>
<keyword evidence="13" id="KW-1185">Reference proteome</keyword>
<dbReference type="GO" id="GO:0062054">
    <property type="term" value="F:fluoride channel activity"/>
    <property type="evidence" value="ECO:0007669"/>
    <property type="project" value="UniProtKB-UniRule"/>
</dbReference>
<dbReference type="PANTHER" id="PTHR28259:SF1">
    <property type="entry name" value="FLUORIDE EXPORT PROTEIN 1-RELATED"/>
    <property type="match status" value="1"/>
</dbReference>
<evidence type="ECO:0000256" key="2">
    <source>
        <dbReference type="ARBA" id="ARBA00022475"/>
    </source>
</evidence>
<dbReference type="OrthoDB" id="9815830at2"/>
<dbReference type="AlphaFoldDB" id="A0A5J4FX76"/>
<accession>A0A5J4FX76</accession>
<dbReference type="EMBL" id="BKCF01000001">
    <property type="protein sequence ID" value="GEQ85752.1"/>
    <property type="molecule type" value="Genomic_DNA"/>
</dbReference>
<dbReference type="GO" id="GO:0046872">
    <property type="term" value="F:metal ion binding"/>
    <property type="evidence" value="ECO:0007669"/>
    <property type="project" value="UniProtKB-KW"/>
</dbReference>
<dbReference type="PANTHER" id="PTHR28259">
    <property type="entry name" value="FLUORIDE EXPORT PROTEIN 1-RELATED"/>
    <property type="match status" value="1"/>
</dbReference>
<comment type="catalytic activity">
    <reaction evidence="10">
        <text>fluoride(in) = fluoride(out)</text>
        <dbReference type="Rhea" id="RHEA:76159"/>
        <dbReference type="ChEBI" id="CHEBI:17051"/>
    </reaction>
    <physiologicalReaction direction="left-to-right" evidence="10">
        <dbReference type="Rhea" id="RHEA:76160"/>
    </physiologicalReaction>
</comment>
<comment type="function">
    <text evidence="11">Fluoride-specific ion channel. Important for reducing fluoride concentration in the cell, thus reducing its toxicity.</text>
</comment>
<feature type="transmembrane region" description="Helical" evidence="11">
    <location>
        <begin position="34"/>
        <end position="52"/>
    </location>
</feature>
<dbReference type="GO" id="GO:0005886">
    <property type="term" value="C:plasma membrane"/>
    <property type="evidence" value="ECO:0007669"/>
    <property type="project" value="UniProtKB-SubCell"/>
</dbReference>
<dbReference type="GO" id="GO:0140114">
    <property type="term" value="P:cellular detoxification of fluoride"/>
    <property type="evidence" value="ECO:0007669"/>
    <property type="project" value="UniProtKB-UniRule"/>
</dbReference>
<evidence type="ECO:0000256" key="8">
    <source>
        <dbReference type="ARBA" id="ARBA00023303"/>
    </source>
</evidence>
<comment type="caution">
    <text evidence="12">The sequence shown here is derived from an EMBL/GenBank/DDBJ whole genome shotgun (WGS) entry which is preliminary data.</text>
</comment>
<sequence>MKQLLLVFIGGGLGSSLRYIVGSYFSSNTSTIPYGTLLVNVLGSFIIGILLGELLKNHTLSNALLLLLATGFCGGFTTFSAFAFENFELLKSGNYTAFLGYTLGSIALGILAISVGVWVSKVIA</sequence>
<keyword evidence="11" id="KW-0479">Metal-binding</keyword>
<keyword evidence="6 11" id="KW-0406">Ion transport</keyword>
<comment type="activity regulation">
    <text evidence="11">Na(+) is not transported, but it plays an essential structural role and its presence is essential for fluoride channel function.</text>
</comment>
<comment type="subcellular location">
    <subcellularLocation>
        <location evidence="1 11">Cell membrane</location>
        <topology evidence="1 11">Multi-pass membrane protein</topology>
    </subcellularLocation>
</comment>